<evidence type="ECO:0000256" key="1">
    <source>
        <dbReference type="ARBA" id="ARBA00022729"/>
    </source>
</evidence>
<dbReference type="STRING" id="47428.A0A284QZ60"/>
<keyword evidence="2" id="KW-0812">Transmembrane</keyword>
<dbReference type="PANTHER" id="PTHR35185:SF1">
    <property type="entry name" value="UPF0619 GPI-ANCHORED MEMBRANE PROTEIN C1322.10"/>
    <property type="match status" value="1"/>
</dbReference>
<gene>
    <name evidence="5" type="ORF">ARMOST_05087</name>
</gene>
<accession>A0A284QZ60</accession>
<organism evidence="5 6">
    <name type="scientific">Armillaria ostoyae</name>
    <name type="common">Armillaria root rot fungus</name>
    <dbReference type="NCBI Taxonomy" id="47428"/>
    <lineage>
        <taxon>Eukaryota</taxon>
        <taxon>Fungi</taxon>
        <taxon>Dikarya</taxon>
        <taxon>Basidiomycota</taxon>
        <taxon>Agaricomycotina</taxon>
        <taxon>Agaricomycetes</taxon>
        <taxon>Agaricomycetidae</taxon>
        <taxon>Agaricales</taxon>
        <taxon>Marasmiineae</taxon>
        <taxon>Physalacriaceae</taxon>
        <taxon>Armillaria</taxon>
    </lineage>
</organism>
<name>A0A284QZ60_ARMOS</name>
<evidence type="ECO:0000259" key="4">
    <source>
        <dbReference type="Pfam" id="PF10342"/>
    </source>
</evidence>
<feature type="domain" description="Yeast cell wall synthesis Kre9/Knh1-like N-terminal" evidence="4">
    <location>
        <begin position="22"/>
        <end position="124"/>
    </location>
</feature>
<keyword evidence="6" id="KW-1185">Reference proteome</keyword>
<dbReference type="Pfam" id="PF10342">
    <property type="entry name" value="Kre9_KNH"/>
    <property type="match status" value="1"/>
</dbReference>
<feature type="transmembrane region" description="Helical" evidence="2">
    <location>
        <begin position="183"/>
        <end position="205"/>
    </location>
</feature>
<dbReference type="Proteomes" id="UP000219338">
    <property type="component" value="Unassembled WGS sequence"/>
</dbReference>
<dbReference type="OMA" id="SFDIYLV"/>
<keyword evidence="1 3" id="KW-0732">Signal</keyword>
<evidence type="ECO:0000256" key="2">
    <source>
        <dbReference type="SAM" id="Phobius"/>
    </source>
</evidence>
<reference evidence="6" key="1">
    <citation type="journal article" date="2017" name="Nat. Ecol. Evol.">
        <title>Genome expansion and lineage-specific genetic innovations in the forest pathogenic fungi Armillaria.</title>
        <authorList>
            <person name="Sipos G."/>
            <person name="Prasanna A.N."/>
            <person name="Walter M.C."/>
            <person name="O'Connor E."/>
            <person name="Balint B."/>
            <person name="Krizsan K."/>
            <person name="Kiss B."/>
            <person name="Hess J."/>
            <person name="Varga T."/>
            <person name="Slot J."/>
            <person name="Riley R."/>
            <person name="Boka B."/>
            <person name="Rigling D."/>
            <person name="Barry K."/>
            <person name="Lee J."/>
            <person name="Mihaltcheva S."/>
            <person name="LaButti K."/>
            <person name="Lipzen A."/>
            <person name="Waldron R."/>
            <person name="Moloney N.M."/>
            <person name="Sperisen C."/>
            <person name="Kredics L."/>
            <person name="Vagvoelgyi C."/>
            <person name="Patrignani A."/>
            <person name="Fitzpatrick D."/>
            <person name="Nagy I."/>
            <person name="Doyle S."/>
            <person name="Anderson J.B."/>
            <person name="Grigoriev I.V."/>
            <person name="Gueldener U."/>
            <person name="Muensterkoetter M."/>
            <person name="Nagy L.G."/>
        </authorList>
    </citation>
    <scope>NUCLEOTIDE SEQUENCE [LARGE SCALE GENOMIC DNA]</scope>
    <source>
        <strain evidence="6">C18/9</strain>
    </source>
</reference>
<dbReference type="EMBL" id="FUEG01000003">
    <property type="protein sequence ID" value="SJL01764.1"/>
    <property type="molecule type" value="Genomic_DNA"/>
</dbReference>
<feature type="signal peptide" evidence="3">
    <location>
        <begin position="1"/>
        <end position="16"/>
    </location>
</feature>
<evidence type="ECO:0000313" key="5">
    <source>
        <dbReference type="EMBL" id="SJL01764.1"/>
    </source>
</evidence>
<dbReference type="PANTHER" id="PTHR35185">
    <property type="entry name" value="SERINE/THREONINE-RICH PROTEIN ADG2-RELATED"/>
    <property type="match status" value="1"/>
</dbReference>
<dbReference type="AlphaFoldDB" id="A0A284QZ60"/>
<protein>
    <recommendedName>
        <fullName evidence="4">Yeast cell wall synthesis Kre9/Knh1-like N-terminal domain-containing protein</fullName>
    </recommendedName>
</protein>
<proteinExistence type="predicted"/>
<keyword evidence="2" id="KW-1133">Transmembrane helix</keyword>
<feature type="chain" id="PRO_5012628429" description="Yeast cell wall synthesis Kre9/Knh1-like N-terminal domain-containing protein" evidence="3">
    <location>
        <begin position="17"/>
        <end position="206"/>
    </location>
</feature>
<evidence type="ECO:0000313" key="6">
    <source>
        <dbReference type="Proteomes" id="UP000219338"/>
    </source>
</evidence>
<dbReference type="OrthoDB" id="5316007at2759"/>
<evidence type="ECO:0000256" key="3">
    <source>
        <dbReference type="SAM" id="SignalP"/>
    </source>
</evidence>
<keyword evidence="2" id="KW-0472">Membrane</keyword>
<sequence length="206" mass="20641">MRTAAVLIACATSALAYTVTVPNASQGWTNSGSQTVSWQKVSTDRDNFTIVLTNQASTITWISADRSVLSLDQTLASLVDGNLGTQQVNPPGGGWIVGGTYRVNLVQDSQSLNSILAQSSEFNITESSSSSSSATGSSTSITRISTTAALTTATGTTLIATTGAASGASSSASSTGAATTSNAALPVSVSSSGFVGLLALLGAMLF</sequence>
<dbReference type="InterPro" id="IPR018466">
    <property type="entry name" value="Kre9/Knh1-like_N"/>
</dbReference>
<dbReference type="InterPro" id="IPR052479">
    <property type="entry name" value="GPI-anchor_Adhesion_Reg"/>
</dbReference>